<dbReference type="RefSeq" id="WP_074257375.1">
    <property type="nucleotide sequence ID" value="NZ_FSRL01000001.1"/>
</dbReference>
<dbReference type="PANTHER" id="PTHR46825">
    <property type="entry name" value="D-ALANYL-D-ALANINE-CARBOXYPEPTIDASE/ENDOPEPTIDASE AMPH"/>
    <property type="match status" value="1"/>
</dbReference>
<proteinExistence type="predicted"/>
<dbReference type="Pfam" id="PF00144">
    <property type="entry name" value="Beta-lactamase"/>
    <property type="match status" value="1"/>
</dbReference>
<dbReference type="AlphaFoldDB" id="A0A1N6HL81"/>
<evidence type="ECO:0000313" key="2">
    <source>
        <dbReference type="EMBL" id="SIO20429.1"/>
    </source>
</evidence>
<dbReference type="InterPro" id="IPR050491">
    <property type="entry name" value="AmpC-like"/>
</dbReference>
<accession>A0A1N6HL81</accession>
<dbReference type="EMBL" id="FSRL01000001">
    <property type="protein sequence ID" value="SIO20429.1"/>
    <property type="molecule type" value="Genomic_DNA"/>
</dbReference>
<dbReference type="OrthoDB" id="5377981at2"/>
<protein>
    <submittedName>
        <fullName evidence="2">CubicO group peptidase, beta-lactamase class C family</fullName>
    </submittedName>
</protein>
<reference evidence="3" key="1">
    <citation type="submission" date="2016-11" db="EMBL/GenBank/DDBJ databases">
        <authorList>
            <person name="Varghese N."/>
            <person name="Submissions S."/>
        </authorList>
    </citation>
    <scope>NUCLEOTIDE SEQUENCE [LARGE SCALE GENOMIC DNA]</scope>
    <source>
        <strain evidence="3">DSM 29440</strain>
    </source>
</reference>
<dbReference type="Proteomes" id="UP000184932">
    <property type="component" value="Unassembled WGS sequence"/>
</dbReference>
<dbReference type="Gene3D" id="3.40.710.10">
    <property type="entry name" value="DD-peptidase/beta-lactamase superfamily"/>
    <property type="match status" value="1"/>
</dbReference>
<gene>
    <name evidence="2" type="ORF">SAMN05444002_3474</name>
</gene>
<organism evidence="2 3">
    <name type="scientific">Vannielia litorea</name>
    <dbReference type="NCBI Taxonomy" id="1217970"/>
    <lineage>
        <taxon>Bacteria</taxon>
        <taxon>Pseudomonadati</taxon>
        <taxon>Pseudomonadota</taxon>
        <taxon>Alphaproteobacteria</taxon>
        <taxon>Rhodobacterales</taxon>
        <taxon>Paracoccaceae</taxon>
        <taxon>Vannielia</taxon>
    </lineage>
</organism>
<evidence type="ECO:0000259" key="1">
    <source>
        <dbReference type="Pfam" id="PF00144"/>
    </source>
</evidence>
<dbReference type="STRING" id="1217970.SAMN05444002_3474"/>
<sequence length="277" mass="30221">MDAAWIFDDGTIGAQGDPSRIHPWWSFSKTIIAAIALRLSADGRLDLDAQGDAPWTLRQLLQHRAGVPCYSRLKAYHAAVARREPPWHRERLMRELRDQPGFAPSKGWAYSNVGYMLAREAVETAAGEPLSTLAARYFAQPLGLTTMRLAELPEDFAEMPGADGYHPGWVYHGCFIGSASDAALLVHALCHTPQDAIHRLGGPIAGRPWTTTGYGLGVMSGEVEAAGRVEGHSGSGPFSCCAVYRFHDLRRPVSLAVFAEGSDEAGPEWEATRIARR</sequence>
<dbReference type="SUPFAM" id="SSF56601">
    <property type="entry name" value="beta-lactamase/transpeptidase-like"/>
    <property type="match status" value="1"/>
</dbReference>
<dbReference type="PANTHER" id="PTHR46825:SF7">
    <property type="entry name" value="D-ALANYL-D-ALANINE CARBOXYPEPTIDASE"/>
    <property type="match status" value="1"/>
</dbReference>
<feature type="domain" description="Beta-lactamase-related" evidence="1">
    <location>
        <begin position="15"/>
        <end position="264"/>
    </location>
</feature>
<name>A0A1N6HL81_9RHOB</name>
<evidence type="ECO:0000313" key="3">
    <source>
        <dbReference type="Proteomes" id="UP000184932"/>
    </source>
</evidence>
<keyword evidence="3" id="KW-1185">Reference proteome</keyword>
<dbReference type="InterPro" id="IPR001466">
    <property type="entry name" value="Beta-lactam-related"/>
</dbReference>
<dbReference type="InterPro" id="IPR012338">
    <property type="entry name" value="Beta-lactam/transpept-like"/>
</dbReference>